<dbReference type="PROSITE" id="PS51257">
    <property type="entry name" value="PROKAR_LIPOPROTEIN"/>
    <property type="match status" value="1"/>
</dbReference>
<feature type="region of interest" description="Disordered" evidence="1">
    <location>
        <begin position="74"/>
        <end position="98"/>
    </location>
</feature>
<gene>
    <name evidence="2" type="ORF">V5E97_00865</name>
</gene>
<evidence type="ECO:0000256" key="1">
    <source>
        <dbReference type="SAM" id="MobiDB-lite"/>
    </source>
</evidence>
<dbReference type="EMBL" id="CP155447">
    <property type="protein sequence ID" value="XBH04593.1"/>
    <property type="molecule type" value="Genomic_DNA"/>
</dbReference>
<organism evidence="2">
    <name type="scientific">Singulisphaera sp. Ch08</name>
    <dbReference type="NCBI Taxonomy" id="3120278"/>
    <lineage>
        <taxon>Bacteria</taxon>
        <taxon>Pseudomonadati</taxon>
        <taxon>Planctomycetota</taxon>
        <taxon>Planctomycetia</taxon>
        <taxon>Isosphaerales</taxon>
        <taxon>Isosphaeraceae</taxon>
        <taxon>Singulisphaera</taxon>
    </lineage>
</organism>
<sequence length="98" mass="10116">MRLERLASRYRSGAILVAFFVVLSSGCSSDRRLGVRSERAGQGSATIAKDRNSFPAGQVIPPAGLGVDLVRANGGGEPPRGEVGLAGFTHNGVPGQNP</sequence>
<dbReference type="AlphaFoldDB" id="A0AAU7CHM7"/>
<accession>A0AAU7CHM7</accession>
<protein>
    <submittedName>
        <fullName evidence="2">Uncharacterized protein</fullName>
    </submittedName>
</protein>
<name>A0AAU7CHM7_9BACT</name>
<dbReference type="RefSeq" id="WP_406697384.1">
    <property type="nucleotide sequence ID" value="NZ_CP155447.1"/>
</dbReference>
<proteinExistence type="predicted"/>
<evidence type="ECO:0000313" key="2">
    <source>
        <dbReference type="EMBL" id="XBH04593.1"/>
    </source>
</evidence>
<reference evidence="2" key="1">
    <citation type="submission" date="2024-05" db="EMBL/GenBank/DDBJ databases">
        <title>Planctomycetes of the genus Singulisphaera possess chitinolytic capabilities.</title>
        <authorList>
            <person name="Ivanova A."/>
        </authorList>
    </citation>
    <scope>NUCLEOTIDE SEQUENCE</scope>
    <source>
        <strain evidence="2">Ch08T</strain>
    </source>
</reference>